<sequence length="353" mass="37860">MRCLPFHTQPATPRQSGSTYLRVLLLAALVLLASCSAPERDPGKPSQLRGFVNSPYWSVSTGLQPLDTGDAPTKALKVPAHVGAVTLAFAIGECGKEAWDGEVSRNSILATIDSLREANMGYIVSTGGADGVFFCDSVAGMDAFVQRYSSTHFIGLDFDIEAGQPDEMLAQLARQIALATQRYPYLRISFTLATVADTTATKDSLNIDGQRVMKAIAAAGVKNYYLNLMVMNFGKASPYNCVVVAKRCDMVASALQAARNVSQRYEIPMNRIELTPMLGVNDFAPNVFTLEDAQRLGQAVNSLGMGGLHFWSINRDGPCAAGSTPHSPPCHGLEGVPKFAFSKALNPPVVPLQ</sequence>
<name>A0A515EST1_9BURK</name>
<dbReference type="InterPro" id="IPR017853">
    <property type="entry name" value="GH"/>
</dbReference>
<dbReference type="PANTHER" id="PTHR42976">
    <property type="entry name" value="BIFUNCTIONAL CHITINASE/LYSOZYME-RELATED"/>
    <property type="match status" value="1"/>
</dbReference>
<organism evidence="1 2">
    <name type="scientific">Rhodoferax aquaticus</name>
    <dbReference type="NCBI Taxonomy" id="2527691"/>
    <lineage>
        <taxon>Bacteria</taxon>
        <taxon>Pseudomonadati</taxon>
        <taxon>Pseudomonadota</taxon>
        <taxon>Betaproteobacteria</taxon>
        <taxon>Burkholderiales</taxon>
        <taxon>Comamonadaceae</taxon>
        <taxon>Rhodoferax</taxon>
    </lineage>
</organism>
<evidence type="ECO:0000313" key="1">
    <source>
        <dbReference type="EMBL" id="QDL55715.1"/>
    </source>
</evidence>
<proteinExistence type="predicted"/>
<protein>
    <submittedName>
        <fullName evidence="1">Glycosyl hydrolase</fullName>
    </submittedName>
</protein>
<gene>
    <name evidence="1" type="ORF">EXZ61_16915</name>
</gene>
<dbReference type="KEGG" id="rhg:EXZ61_16915"/>
<dbReference type="Proteomes" id="UP000317365">
    <property type="component" value="Chromosome"/>
</dbReference>
<dbReference type="Gene3D" id="3.20.20.80">
    <property type="entry name" value="Glycosidases"/>
    <property type="match status" value="1"/>
</dbReference>
<dbReference type="AlphaFoldDB" id="A0A515EST1"/>
<accession>A0A515EST1</accession>
<dbReference type="PROSITE" id="PS51257">
    <property type="entry name" value="PROKAR_LIPOPROTEIN"/>
    <property type="match status" value="1"/>
</dbReference>
<dbReference type="PANTHER" id="PTHR42976:SF1">
    <property type="entry name" value="GH18 DOMAIN-CONTAINING PROTEIN-RELATED"/>
    <property type="match status" value="1"/>
</dbReference>
<reference evidence="2" key="2">
    <citation type="journal article" date="2020" name="Int. J. Syst. Evol. Microbiol.">
        <title>Genomic insights into a novel species Rhodoferax aquaticus sp. nov., isolated from freshwater.</title>
        <authorList>
            <person name="Li T."/>
            <person name="Zhuo Y."/>
            <person name="Jin C.Z."/>
            <person name="Wu X."/>
            <person name="Ko S.R."/>
            <person name="Jin F.J."/>
            <person name="Ahn C.Y."/>
            <person name="Oh H.M."/>
            <person name="Lee H.G."/>
            <person name="Jin L."/>
        </authorList>
    </citation>
    <scope>NUCLEOTIDE SEQUENCE [LARGE SCALE GENOMIC DNA]</scope>
    <source>
        <strain evidence="2">Gr-4</strain>
    </source>
</reference>
<reference evidence="2" key="1">
    <citation type="submission" date="2019-02" db="EMBL/GenBank/DDBJ databases">
        <title>Complete genome sequence of Rhodoferax sp. Gr-4.</title>
        <authorList>
            <person name="Jin L."/>
        </authorList>
    </citation>
    <scope>NUCLEOTIDE SEQUENCE [LARGE SCALE GENOMIC DNA]</scope>
    <source>
        <strain evidence="2">Gr-4</strain>
    </source>
</reference>
<dbReference type="InterPro" id="IPR052750">
    <property type="entry name" value="GH18_Chitinase"/>
</dbReference>
<keyword evidence="2" id="KW-1185">Reference proteome</keyword>
<dbReference type="EMBL" id="CP036282">
    <property type="protein sequence ID" value="QDL55715.1"/>
    <property type="molecule type" value="Genomic_DNA"/>
</dbReference>
<dbReference type="SUPFAM" id="SSF51445">
    <property type="entry name" value="(Trans)glycosidases"/>
    <property type="match status" value="1"/>
</dbReference>
<dbReference type="GO" id="GO:0016787">
    <property type="term" value="F:hydrolase activity"/>
    <property type="evidence" value="ECO:0007669"/>
    <property type="project" value="UniProtKB-KW"/>
</dbReference>
<evidence type="ECO:0000313" key="2">
    <source>
        <dbReference type="Proteomes" id="UP000317365"/>
    </source>
</evidence>
<dbReference type="RefSeq" id="WP_142812869.1">
    <property type="nucleotide sequence ID" value="NZ_CP036282.1"/>
</dbReference>
<keyword evidence="1" id="KW-0378">Hydrolase</keyword>